<dbReference type="SUPFAM" id="SSF55486">
    <property type="entry name" value="Metalloproteases ('zincins'), catalytic domain"/>
    <property type="match status" value="1"/>
</dbReference>
<dbReference type="InterPro" id="IPR006026">
    <property type="entry name" value="Peptidase_Metallo"/>
</dbReference>
<gene>
    <name evidence="6" type="ORF">JXQ802_LOCUS46452</name>
    <name evidence="5" type="ORF">PYM288_LOCUS30687</name>
</gene>
<evidence type="ECO:0000313" key="6">
    <source>
        <dbReference type="EMBL" id="CAF1583231.1"/>
    </source>
</evidence>
<feature type="domain" description="Peptidase M12A" evidence="4">
    <location>
        <begin position="248"/>
        <end position="343"/>
    </location>
</feature>
<evidence type="ECO:0000259" key="4">
    <source>
        <dbReference type="PROSITE" id="PS51864"/>
    </source>
</evidence>
<accession>A0A815EUX2</accession>
<evidence type="ECO:0000313" key="7">
    <source>
        <dbReference type="Proteomes" id="UP000663854"/>
    </source>
</evidence>
<dbReference type="SUPFAM" id="SSF52540">
    <property type="entry name" value="P-loop containing nucleoside triphosphate hydrolases"/>
    <property type="match status" value="1"/>
</dbReference>
<comment type="caution">
    <text evidence="1">Lacks conserved residue(s) required for the propagation of feature annotation.</text>
</comment>
<keyword evidence="2" id="KW-0645">Protease</keyword>
<evidence type="ECO:0000256" key="3">
    <source>
        <dbReference type="SAM" id="MobiDB-lite"/>
    </source>
</evidence>
<dbReference type="Gene3D" id="3.40.50.300">
    <property type="entry name" value="P-loop containing nucleotide triphosphate hydrolases"/>
    <property type="match status" value="1"/>
</dbReference>
<dbReference type="Proteomes" id="UP000663870">
    <property type="component" value="Unassembled WGS sequence"/>
</dbReference>
<protein>
    <recommendedName>
        <fullName evidence="2">Metalloendopeptidase</fullName>
        <ecNumber evidence="2">3.4.24.-</ecNumber>
    </recommendedName>
</protein>
<name>A0A815EUX2_9BILA</name>
<dbReference type="GO" id="GO:0006508">
    <property type="term" value="P:proteolysis"/>
    <property type="evidence" value="ECO:0007669"/>
    <property type="project" value="UniProtKB-KW"/>
</dbReference>
<dbReference type="PROSITE" id="PS51864">
    <property type="entry name" value="ASTACIN"/>
    <property type="match status" value="1"/>
</dbReference>
<dbReference type="InterPro" id="IPR034035">
    <property type="entry name" value="Astacin-like_dom"/>
</dbReference>
<evidence type="ECO:0000313" key="5">
    <source>
        <dbReference type="EMBL" id="CAF1316481.1"/>
    </source>
</evidence>
<organism evidence="5 7">
    <name type="scientific">Rotaria sordida</name>
    <dbReference type="NCBI Taxonomy" id="392033"/>
    <lineage>
        <taxon>Eukaryota</taxon>
        <taxon>Metazoa</taxon>
        <taxon>Spiralia</taxon>
        <taxon>Gnathifera</taxon>
        <taxon>Rotifera</taxon>
        <taxon>Eurotatoria</taxon>
        <taxon>Bdelloidea</taxon>
        <taxon>Philodinida</taxon>
        <taxon>Philodinidae</taxon>
        <taxon>Rotaria</taxon>
    </lineage>
</organism>
<dbReference type="AlphaFoldDB" id="A0A815EUX2"/>
<dbReference type="EC" id="3.4.24.-" evidence="2"/>
<dbReference type="GO" id="GO:0008270">
    <property type="term" value="F:zinc ion binding"/>
    <property type="evidence" value="ECO:0007669"/>
    <property type="project" value="InterPro"/>
</dbReference>
<dbReference type="Proteomes" id="UP000663854">
    <property type="component" value="Unassembled WGS sequence"/>
</dbReference>
<evidence type="ECO:0000256" key="2">
    <source>
        <dbReference type="RuleBase" id="RU361183"/>
    </source>
</evidence>
<keyword evidence="2" id="KW-0378">Hydrolase</keyword>
<dbReference type="InterPro" id="IPR001506">
    <property type="entry name" value="Peptidase_M12A"/>
</dbReference>
<reference evidence="5" key="1">
    <citation type="submission" date="2021-02" db="EMBL/GenBank/DDBJ databases">
        <authorList>
            <person name="Nowell W R."/>
        </authorList>
    </citation>
    <scope>NUCLEOTIDE SEQUENCE</scope>
</reference>
<comment type="cofactor">
    <cofactor evidence="2">
        <name>Zn(2+)</name>
        <dbReference type="ChEBI" id="CHEBI:29105"/>
    </cofactor>
    <text evidence="2">Binds 1 zinc ion per subunit.</text>
</comment>
<proteinExistence type="predicted"/>
<keyword evidence="2" id="KW-0862">Zinc</keyword>
<dbReference type="Gene3D" id="3.40.390.10">
    <property type="entry name" value="Collagenase (Catalytic Domain)"/>
    <property type="match status" value="2"/>
</dbReference>
<dbReference type="GO" id="GO:0004222">
    <property type="term" value="F:metalloendopeptidase activity"/>
    <property type="evidence" value="ECO:0007669"/>
    <property type="project" value="UniProtKB-UniRule"/>
</dbReference>
<dbReference type="PANTHER" id="PTHR10127">
    <property type="entry name" value="DISCOIDIN, CUB, EGF, LAMININ , AND ZINC METALLOPROTEASE DOMAIN CONTAINING"/>
    <property type="match status" value="1"/>
</dbReference>
<evidence type="ECO:0000313" key="8">
    <source>
        <dbReference type="Proteomes" id="UP000663870"/>
    </source>
</evidence>
<evidence type="ECO:0000256" key="1">
    <source>
        <dbReference type="PROSITE-ProRule" id="PRU01211"/>
    </source>
</evidence>
<sequence length="640" mass="71831">MITDIDEGETKQYNNYELESLVWYFLGLVHMDDFVHNDLNSNLDEPLENKLSGGQKTRLLLARALFRTHQRQSPMLILDEPDKGLPAETTVPIIENIINWYRPKGILFLTLHTEKAHTLHVVITSQINGLPLPTNKLYRQKPYENPKYVEGDMVYPAAFLTPTGRGVLRRGTSVAWPNGIVPYQFLPGYGPSQQVFIINAMEKMQREIAINNVACIKFRPRIPSDQYYISFNNGDGCSSPVGQMTGEGFFHEHSRPDRDNYVKINLENIDPNLTYNFDKYDSSIVNTQNTPYDYASVMHYEPDAFSSNGLPTIESIQPNVIFGQRYNMSTIDILEVRSFYNCLSSGITFPPMPTTTTVNLYMMNVTLSSSLTNNSETFYHPYGQGMIYYYESHSSIPTSGLIYKENFYANSPNINLLAIGYDSDENIQFQFNLYLKSNTRYILVITTVTSQTTGNYTLLASGLNRVNLLQINSSSIVSTTTTTTAPNTEFVISTYPSALTINSPTYDRFGGFGMYYYEAIMISVPETGYYAVGSNNTINTYGYLYLNSFNPSNIAENLITGDDDKAGNSQFAIVYEFKSMTTYILVVTTHDPVVIGSLLILAEGPKAVTFTSMKNISTTTTSTTPSISTTRSTSTTSLRG</sequence>
<comment type="caution">
    <text evidence="5">The sequence shown here is derived from an EMBL/GenBank/DDBJ whole genome shotgun (WGS) entry which is preliminary data.</text>
</comment>
<dbReference type="EMBL" id="CAJNOH010002922">
    <property type="protein sequence ID" value="CAF1316481.1"/>
    <property type="molecule type" value="Genomic_DNA"/>
</dbReference>
<dbReference type="Pfam" id="PF01400">
    <property type="entry name" value="Astacin"/>
    <property type="match status" value="2"/>
</dbReference>
<dbReference type="EMBL" id="CAJNOL010004199">
    <property type="protein sequence ID" value="CAF1583231.1"/>
    <property type="molecule type" value="Genomic_DNA"/>
</dbReference>
<dbReference type="InterPro" id="IPR027417">
    <property type="entry name" value="P-loop_NTPase"/>
</dbReference>
<feature type="region of interest" description="Disordered" evidence="3">
    <location>
        <begin position="618"/>
        <end position="640"/>
    </location>
</feature>
<keyword evidence="2" id="KW-0482">Metalloprotease</keyword>
<dbReference type="PRINTS" id="PR00480">
    <property type="entry name" value="ASTACIN"/>
</dbReference>
<dbReference type="InterPro" id="IPR024079">
    <property type="entry name" value="MetalloPept_cat_dom_sf"/>
</dbReference>
<dbReference type="SMART" id="SM00235">
    <property type="entry name" value="ZnMc"/>
    <property type="match status" value="1"/>
</dbReference>
<keyword evidence="2" id="KW-0479">Metal-binding</keyword>
<dbReference type="PANTHER" id="PTHR10127:SF850">
    <property type="entry name" value="METALLOENDOPEPTIDASE"/>
    <property type="match status" value="1"/>
</dbReference>
<dbReference type="CDD" id="cd04280">
    <property type="entry name" value="ZnMc_astacin_like"/>
    <property type="match status" value="1"/>
</dbReference>
<keyword evidence="8" id="KW-1185">Reference proteome</keyword>
<feature type="non-terminal residue" evidence="5">
    <location>
        <position position="1"/>
    </location>
</feature>